<feature type="transmembrane region" description="Helical" evidence="7">
    <location>
        <begin position="384"/>
        <end position="404"/>
    </location>
</feature>
<keyword evidence="4 7" id="KW-1133">Transmembrane helix</keyword>
<feature type="domain" description="ABC3 transporter permease C-terminal" evidence="8">
    <location>
        <begin position="302"/>
        <end position="414"/>
    </location>
</feature>
<feature type="domain" description="MacB-like periplasmic core" evidence="9">
    <location>
        <begin position="21"/>
        <end position="259"/>
    </location>
</feature>
<dbReference type="PANTHER" id="PTHR30572:SF4">
    <property type="entry name" value="ABC TRANSPORTER PERMEASE YTRF"/>
    <property type="match status" value="1"/>
</dbReference>
<dbReference type="InterPro" id="IPR025857">
    <property type="entry name" value="MacB_PCD"/>
</dbReference>
<evidence type="ECO:0000313" key="10">
    <source>
        <dbReference type="EMBL" id="MFC7059413.1"/>
    </source>
</evidence>
<evidence type="ECO:0000256" key="6">
    <source>
        <dbReference type="ARBA" id="ARBA00038076"/>
    </source>
</evidence>
<dbReference type="Proteomes" id="UP001596445">
    <property type="component" value="Unassembled WGS sequence"/>
</dbReference>
<dbReference type="InterPro" id="IPR003838">
    <property type="entry name" value="ABC3_permease_C"/>
</dbReference>
<dbReference type="RefSeq" id="WP_267162189.1">
    <property type="nucleotide sequence ID" value="NZ_CP112972.1"/>
</dbReference>
<dbReference type="GO" id="GO:0005886">
    <property type="term" value="C:plasma membrane"/>
    <property type="evidence" value="ECO:0007669"/>
    <property type="project" value="UniProtKB-SubCell"/>
</dbReference>
<dbReference type="InterPro" id="IPR050250">
    <property type="entry name" value="Macrolide_Exporter_MacB"/>
</dbReference>
<evidence type="ECO:0000256" key="4">
    <source>
        <dbReference type="ARBA" id="ARBA00022989"/>
    </source>
</evidence>
<dbReference type="Pfam" id="PF12704">
    <property type="entry name" value="MacB_PCD"/>
    <property type="match status" value="1"/>
</dbReference>
<dbReference type="Pfam" id="PF02687">
    <property type="entry name" value="FtsX"/>
    <property type="match status" value="1"/>
</dbReference>
<comment type="similarity">
    <text evidence="6">Belongs to the ABC-4 integral membrane protein family.</text>
</comment>
<dbReference type="AlphaFoldDB" id="A0ABD5W1L8"/>
<reference evidence="10 11" key="1">
    <citation type="journal article" date="2019" name="Int. J. Syst. Evol. Microbiol.">
        <title>The Global Catalogue of Microorganisms (GCM) 10K type strain sequencing project: providing services to taxonomists for standard genome sequencing and annotation.</title>
        <authorList>
            <consortium name="The Broad Institute Genomics Platform"/>
            <consortium name="The Broad Institute Genome Sequencing Center for Infectious Disease"/>
            <person name="Wu L."/>
            <person name="Ma J."/>
        </authorList>
    </citation>
    <scope>NUCLEOTIDE SEQUENCE [LARGE SCALE GENOMIC DNA]</scope>
    <source>
        <strain evidence="10 11">JCM 30072</strain>
    </source>
</reference>
<sequence length="421" mass="44025">MKARDSVRMATRFLTGHRLRSTLTIAGIVIGIATVIVFASFGISVQTDVVSEFEETSASEIFVVTGDVGIGGEDDGFFGGSVENFALPAVTTYDVQQLGQIDGVVSVIPRGSVDVTSMSDGNQTVVLDSLTATTPAAFTGDNIVNGSAFEPGARGQVVLSESAVEQFEQNVTIGGQLTVDYGDRVENVTVVGIASGARGGFGSFGDFAPTVYVPTDPYYQEAGPTAASANQGVEQTAYRQVTIVAEPDRVSDTQERVERYLNESSDATQVLGDVGITVQSTADLVDGIESVLADIIRLVTGIGVLALLVGAFGIANIMLVSVTERTKEIGIMKANGARNREIMGLFLTESILLGIAGALVGIPLGLGVGFLASLYADVGFTIPYVWILIASVMGIATGIVSGLYPAWRAARVDPIDALRYE</sequence>
<evidence type="ECO:0000259" key="8">
    <source>
        <dbReference type="Pfam" id="PF02687"/>
    </source>
</evidence>
<keyword evidence="3 7" id="KW-0812">Transmembrane</keyword>
<dbReference type="GeneID" id="76631574"/>
<evidence type="ECO:0000313" key="11">
    <source>
        <dbReference type="Proteomes" id="UP001596445"/>
    </source>
</evidence>
<accession>A0ABD5W1L8</accession>
<protein>
    <submittedName>
        <fullName evidence="10">ABC transporter permease</fullName>
    </submittedName>
</protein>
<dbReference type="EMBL" id="JBHSZI010000001">
    <property type="protein sequence ID" value="MFC7059413.1"/>
    <property type="molecule type" value="Genomic_DNA"/>
</dbReference>
<gene>
    <name evidence="10" type="ORF">ACFQQG_16090</name>
</gene>
<keyword evidence="2" id="KW-1003">Cell membrane</keyword>
<feature type="transmembrane region" description="Helical" evidence="7">
    <location>
        <begin position="21"/>
        <end position="43"/>
    </location>
</feature>
<proteinExistence type="inferred from homology"/>
<keyword evidence="5 7" id="KW-0472">Membrane</keyword>
<evidence type="ECO:0000256" key="1">
    <source>
        <dbReference type="ARBA" id="ARBA00004651"/>
    </source>
</evidence>
<comment type="caution">
    <text evidence="10">The sequence shown here is derived from an EMBL/GenBank/DDBJ whole genome shotgun (WGS) entry which is preliminary data.</text>
</comment>
<keyword evidence="11" id="KW-1185">Reference proteome</keyword>
<dbReference type="PANTHER" id="PTHR30572">
    <property type="entry name" value="MEMBRANE COMPONENT OF TRANSPORTER-RELATED"/>
    <property type="match status" value="1"/>
</dbReference>
<comment type="subcellular location">
    <subcellularLocation>
        <location evidence="1">Cell membrane</location>
        <topology evidence="1">Multi-pass membrane protein</topology>
    </subcellularLocation>
</comment>
<name>A0ABD5W1L8_9EURY</name>
<feature type="transmembrane region" description="Helical" evidence="7">
    <location>
        <begin position="298"/>
        <end position="322"/>
    </location>
</feature>
<evidence type="ECO:0000256" key="3">
    <source>
        <dbReference type="ARBA" id="ARBA00022692"/>
    </source>
</evidence>
<feature type="transmembrane region" description="Helical" evidence="7">
    <location>
        <begin position="343"/>
        <end position="372"/>
    </location>
</feature>
<evidence type="ECO:0000256" key="2">
    <source>
        <dbReference type="ARBA" id="ARBA00022475"/>
    </source>
</evidence>
<evidence type="ECO:0000256" key="7">
    <source>
        <dbReference type="SAM" id="Phobius"/>
    </source>
</evidence>
<evidence type="ECO:0000259" key="9">
    <source>
        <dbReference type="Pfam" id="PF12704"/>
    </source>
</evidence>
<evidence type="ECO:0000256" key="5">
    <source>
        <dbReference type="ARBA" id="ARBA00023136"/>
    </source>
</evidence>
<organism evidence="10 11">
    <name type="scientific">Halovenus salina</name>
    <dbReference type="NCBI Taxonomy" id="1510225"/>
    <lineage>
        <taxon>Archaea</taxon>
        <taxon>Methanobacteriati</taxon>
        <taxon>Methanobacteriota</taxon>
        <taxon>Stenosarchaea group</taxon>
        <taxon>Halobacteria</taxon>
        <taxon>Halobacteriales</taxon>
        <taxon>Haloarculaceae</taxon>
        <taxon>Halovenus</taxon>
    </lineage>
</organism>